<reference evidence="1 2" key="1">
    <citation type="submission" date="2015-01" db="EMBL/GenBank/DDBJ databases">
        <title>Evolution of Trichinella species and genotypes.</title>
        <authorList>
            <person name="Korhonen P.K."/>
            <person name="Edoardo P."/>
            <person name="Giuseppe L.R."/>
            <person name="Gasser R.B."/>
        </authorList>
    </citation>
    <scope>NUCLEOTIDE SEQUENCE [LARGE SCALE GENOMIC DNA]</scope>
    <source>
        <strain evidence="1">ISS470</strain>
    </source>
</reference>
<sequence length="67" mass="7968">MNCFQFNLTKLQNLLSIHHLHHQYNSDTSNKLSYRNMTTFIFNPLYKMPAAEFTHDSSVQFERAMDV</sequence>
<name>A0A0V1FGK8_TRIPS</name>
<dbReference type="Proteomes" id="UP000054995">
    <property type="component" value="Unassembled WGS sequence"/>
</dbReference>
<evidence type="ECO:0000313" key="1">
    <source>
        <dbReference type="EMBL" id="KRY85100.1"/>
    </source>
</evidence>
<keyword evidence="2" id="KW-1185">Reference proteome</keyword>
<gene>
    <name evidence="1" type="ORF">T4D_13291</name>
</gene>
<protein>
    <submittedName>
        <fullName evidence="1">Uncharacterized protein</fullName>
    </submittedName>
</protein>
<comment type="caution">
    <text evidence="1">The sequence shown here is derived from an EMBL/GenBank/DDBJ whole genome shotgun (WGS) entry which is preliminary data.</text>
</comment>
<accession>A0A0V1FGK8</accession>
<organism evidence="1 2">
    <name type="scientific">Trichinella pseudospiralis</name>
    <name type="common">Parasitic roundworm</name>
    <dbReference type="NCBI Taxonomy" id="6337"/>
    <lineage>
        <taxon>Eukaryota</taxon>
        <taxon>Metazoa</taxon>
        <taxon>Ecdysozoa</taxon>
        <taxon>Nematoda</taxon>
        <taxon>Enoplea</taxon>
        <taxon>Dorylaimia</taxon>
        <taxon>Trichinellida</taxon>
        <taxon>Trichinellidae</taxon>
        <taxon>Trichinella</taxon>
    </lineage>
</organism>
<evidence type="ECO:0000313" key="2">
    <source>
        <dbReference type="Proteomes" id="UP000054995"/>
    </source>
</evidence>
<proteinExistence type="predicted"/>
<dbReference type="EMBL" id="JYDT01000098">
    <property type="protein sequence ID" value="KRY85100.1"/>
    <property type="molecule type" value="Genomic_DNA"/>
</dbReference>